<proteinExistence type="predicted"/>
<keyword evidence="1" id="KW-1185">Reference proteome</keyword>
<evidence type="ECO:0000313" key="2">
    <source>
        <dbReference type="WBParaSite" id="ALUE_0001337701-mRNA-1"/>
    </source>
</evidence>
<accession>A0A0M3I7Y7</accession>
<reference evidence="2" key="1">
    <citation type="submission" date="2017-02" db="UniProtKB">
        <authorList>
            <consortium name="WormBaseParasite"/>
        </authorList>
    </citation>
    <scope>IDENTIFICATION</scope>
</reference>
<dbReference type="WBParaSite" id="ALUE_0001337701-mRNA-1">
    <property type="protein sequence ID" value="ALUE_0001337701-mRNA-1"/>
    <property type="gene ID" value="ALUE_0001337701"/>
</dbReference>
<dbReference type="AlphaFoldDB" id="A0A0M3I7Y7"/>
<organism evidence="1 2">
    <name type="scientific">Ascaris lumbricoides</name>
    <name type="common">Giant roundworm</name>
    <dbReference type="NCBI Taxonomy" id="6252"/>
    <lineage>
        <taxon>Eukaryota</taxon>
        <taxon>Metazoa</taxon>
        <taxon>Ecdysozoa</taxon>
        <taxon>Nematoda</taxon>
        <taxon>Chromadorea</taxon>
        <taxon>Rhabditida</taxon>
        <taxon>Spirurina</taxon>
        <taxon>Ascaridomorpha</taxon>
        <taxon>Ascaridoidea</taxon>
        <taxon>Ascarididae</taxon>
        <taxon>Ascaris</taxon>
    </lineage>
</organism>
<protein>
    <submittedName>
        <fullName evidence="2">Uncharacterized protein</fullName>
    </submittedName>
</protein>
<dbReference type="Proteomes" id="UP000036681">
    <property type="component" value="Unplaced"/>
</dbReference>
<name>A0A0M3I7Y7_ASCLU</name>
<evidence type="ECO:0000313" key="1">
    <source>
        <dbReference type="Proteomes" id="UP000036681"/>
    </source>
</evidence>
<sequence>MVPIRAENCSIDTEKSANQSKKRFDFEEPLTFGILFLRKEYDNKAIQSTVNHQYGEFPVDELAVGQFNCLFVVCGLCLQRKCKVLALSRFDNDESIATTTSQWKYRRPSP</sequence>